<dbReference type="EMBL" id="JARQZJ010000013">
    <property type="protein sequence ID" value="KAK9872771.1"/>
    <property type="molecule type" value="Genomic_DNA"/>
</dbReference>
<sequence length="120" mass="14312">MPTIYQIINSLLEIIDDESNDSDEFDMIEDSDNDMEWEYCNTHLNLSLKKEPIPRIKNFVEDDIPAISDTEFESHFRVFRSTFDFIREKVESSLMRKIYITRQTIIHRFMENGYSGFISV</sequence>
<accession>A0AAW1TMR1</accession>
<keyword evidence="2" id="KW-1185">Reference proteome</keyword>
<organism evidence="1 2">
    <name type="scientific">Henosepilachna vigintioctopunctata</name>
    <dbReference type="NCBI Taxonomy" id="420089"/>
    <lineage>
        <taxon>Eukaryota</taxon>
        <taxon>Metazoa</taxon>
        <taxon>Ecdysozoa</taxon>
        <taxon>Arthropoda</taxon>
        <taxon>Hexapoda</taxon>
        <taxon>Insecta</taxon>
        <taxon>Pterygota</taxon>
        <taxon>Neoptera</taxon>
        <taxon>Endopterygota</taxon>
        <taxon>Coleoptera</taxon>
        <taxon>Polyphaga</taxon>
        <taxon>Cucujiformia</taxon>
        <taxon>Coccinelloidea</taxon>
        <taxon>Coccinellidae</taxon>
        <taxon>Epilachninae</taxon>
        <taxon>Epilachnini</taxon>
        <taxon>Henosepilachna</taxon>
    </lineage>
</organism>
<dbReference type="Proteomes" id="UP001431783">
    <property type="component" value="Unassembled WGS sequence"/>
</dbReference>
<evidence type="ECO:0000313" key="1">
    <source>
        <dbReference type="EMBL" id="KAK9872771.1"/>
    </source>
</evidence>
<proteinExistence type="predicted"/>
<name>A0AAW1TMR1_9CUCU</name>
<dbReference type="AlphaFoldDB" id="A0AAW1TMR1"/>
<gene>
    <name evidence="1" type="ORF">WA026_019553</name>
</gene>
<evidence type="ECO:0000313" key="2">
    <source>
        <dbReference type="Proteomes" id="UP001431783"/>
    </source>
</evidence>
<reference evidence="1 2" key="1">
    <citation type="submission" date="2023-03" db="EMBL/GenBank/DDBJ databases">
        <title>Genome insight into feeding habits of ladybird beetles.</title>
        <authorList>
            <person name="Li H.-S."/>
            <person name="Huang Y.-H."/>
            <person name="Pang H."/>
        </authorList>
    </citation>
    <scope>NUCLEOTIDE SEQUENCE [LARGE SCALE GENOMIC DNA]</scope>
    <source>
        <strain evidence="1">SYSU_2023b</strain>
        <tissue evidence="1">Whole body</tissue>
    </source>
</reference>
<protein>
    <submittedName>
        <fullName evidence="1">Uncharacterized protein</fullName>
    </submittedName>
</protein>
<comment type="caution">
    <text evidence="1">The sequence shown here is derived from an EMBL/GenBank/DDBJ whole genome shotgun (WGS) entry which is preliminary data.</text>
</comment>